<dbReference type="Proteomes" id="UP000039865">
    <property type="component" value="Unassembled WGS sequence"/>
</dbReference>
<dbReference type="AlphaFoldDB" id="A0A078ACZ1"/>
<name>A0A078ACZ1_STYLE</name>
<proteinExistence type="predicted"/>
<feature type="compositionally biased region" description="Basic and acidic residues" evidence="1">
    <location>
        <begin position="140"/>
        <end position="158"/>
    </location>
</feature>
<evidence type="ECO:0000313" key="3">
    <source>
        <dbReference type="EMBL" id="CDW78723.1"/>
    </source>
</evidence>
<evidence type="ECO:0008006" key="5">
    <source>
        <dbReference type="Google" id="ProtNLM"/>
    </source>
</evidence>
<evidence type="ECO:0000256" key="2">
    <source>
        <dbReference type="SAM" id="SignalP"/>
    </source>
</evidence>
<organism evidence="3 4">
    <name type="scientific">Stylonychia lemnae</name>
    <name type="common">Ciliate</name>
    <dbReference type="NCBI Taxonomy" id="5949"/>
    <lineage>
        <taxon>Eukaryota</taxon>
        <taxon>Sar</taxon>
        <taxon>Alveolata</taxon>
        <taxon>Ciliophora</taxon>
        <taxon>Intramacronucleata</taxon>
        <taxon>Spirotrichea</taxon>
        <taxon>Stichotrichia</taxon>
        <taxon>Sporadotrichida</taxon>
        <taxon>Oxytrichidae</taxon>
        <taxon>Stylonychinae</taxon>
        <taxon>Stylonychia</taxon>
    </lineage>
</organism>
<gene>
    <name evidence="3" type="primary">Contig18202.g19343</name>
    <name evidence="3" type="ORF">STYLEM_7706</name>
</gene>
<feature type="region of interest" description="Disordered" evidence="1">
    <location>
        <begin position="129"/>
        <end position="159"/>
    </location>
</feature>
<keyword evidence="2" id="KW-0732">Signal</keyword>
<evidence type="ECO:0000256" key="1">
    <source>
        <dbReference type="SAM" id="MobiDB-lite"/>
    </source>
</evidence>
<evidence type="ECO:0000313" key="4">
    <source>
        <dbReference type="Proteomes" id="UP000039865"/>
    </source>
</evidence>
<sequence length="301" mass="35063">MLSKALLISTSIICLNSLQSVEAKSKFLGLSTQNDHLNQIQLSELDLNSQYKPDQYSFGVLSKSPSQLTAQKELNKLNKGMQQIGQVMEKYNKCEKDCRDEKCNQECTLTLMSSFNSIKDKENNQHISQSLLLKESKKKKVDEREKQDSKNDHNDSIEKSIQIEVQEQEEKNKRSIPENSQETNTKVKESHYCHEICHDNSKCVTKCLAYIDSRIEDLNDKPLLMQAIFETQTEQEKPAHDWNYYNQHPDYEAFFACRKRAQTEKQIERCFKYLGKNSWKLEKQAANPHETLSKETQQIIQ</sequence>
<accession>A0A078ACZ1</accession>
<protein>
    <recommendedName>
        <fullName evidence="5">Secreted protein</fullName>
    </recommendedName>
</protein>
<keyword evidence="4" id="KW-1185">Reference proteome</keyword>
<dbReference type="EMBL" id="CCKQ01007363">
    <property type="protein sequence ID" value="CDW78723.1"/>
    <property type="molecule type" value="Genomic_DNA"/>
</dbReference>
<feature type="signal peptide" evidence="2">
    <location>
        <begin position="1"/>
        <end position="23"/>
    </location>
</feature>
<feature type="chain" id="PRO_5001729330" description="Secreted protein" evidence="2">
    <location>
        <begin position="24"/>
        <end position="301"/>
    </location>
</feature>
<dbReference type="InParanoid" id="A0A078ACZ1"/>
<reference evidence="3 4" key="1">
    <citation type="submission" date="2014-06" db="EMBL/GenBank/DDBJ databases">
        <authorList>
            <person name="Swart Estienne"/>
        </authorList>
    </citation>
    <scope>NUCLEOTIDE SEQUENCE [LARGE SCALE GENOMIC DNA]</scope>
    <source>
        <strain evidence="3 4">130c</strain>
    </source>
</reference>